<evidence type="ECO:0000259" key="1">
    <source>
        <dbReference type="PROSITE" id="PS50280"/>
    </source>
</evidence>
<evidence type="ECO:0000313" key="3">
    <source>
        <dbReference type="Proteomes" id="UP001187531"/>
    </source>
</evidence>
<protein>
    <recommendedName>
        <fullName evidence="1">SET domain-containing protein</fullName>
    </recommendedName>
</protein>
<proteinExistence type="predicted"/>
<accession>A0AA88HNW5</accession>
<dbReference type="SMART" id="SM00317">
    <property type="entry name" value="SET"/>
    <property type="match status" value="1"/>
</dbReference>
<comment type="caution">
    <text evidence="2">The sequence shown here is derived from an EMBL/GenBank/DDBJ whole genome shotgun (WGS) entry which is preliminary data.</text>
</comment>
<dbReference type="InterPro" id="IPR046341">
    <property type="entry name" value="SET_dom_sf"/>
</dbReference>
<sequence length="325" mass="38723">MDKVNGKNNQWHEIGENITLEVCKNHSVQRQWHSDQWHEVGRNITLEVCKNHSVQRQWHSDQWHEAGRNITLEFWKNHSDQRQWHSDQWHEVGRNITMESWKNHSDTEREHLHPTLFNSKKLIPCVFCPLELNQKHHLEWKKYESGVCPTHGNLKWKMNKILKSPLPGRAFVSIPDDLVELRSSGIHGAGQGMFAKVNIEAGTVFGPYDGVLLDKIPKNRIYTWQLYYTYKPKKFRDAFPIEYSNWIRWVNMARFEEEQNMVAFQLDDDYYYVTYKLIKAGDELLVWYGDGYARTLLIPICKEKNRKWMRAPSLACYLSRKLFTF</sequence>
<dbReference type="GO" id="GO:0008757">
    <property type="term" value="F:S-adenosylmethionine-dependent methyltransferase activity"/>
    <property type="evidence" value="ECO:0007669"/>
    <property type="project" value="UniProtKB-ARBA"/>
</dbReference>
<dbReference type="Gene3D" id="2.170.270.10">
    <property type="entry name" value="SET domain"/>
    <property type="match status" value="1"/>
</dbReference>
<dbReference type="Pfam" id="PF21549">
    <property type="entry name" value="PRDM2_PR"/>
    <property type="match status" value="1"/>
</dbReference>
<evidence type="ECO:0000313" key="2">
    <source>
        <dbReference type="EMBL" id="KAK2711111.1"/>
    </source>
</evidence>
<name>A0AA88HNW5_ARTSF</name>
<dbReference type="GO" id="GO:0008170">
    <property type="term" value="F:N-methyltransferase activity"/>
    <property type="evidence" value="ECO:0007669"/>
    <property type="project" value="UniProtKB-ARBA"/>
</dbReference>
<gene>
    <name evidence="2" type="ORF">QYM36_012327</name>
</gene>
<dbReference type="EMBL" id="JAVRJZ010000016">
    <property type="protein sequence ID" value="KAK2711111.1"/>
    <property type="molecule type" value="Genomic_DNA"/>
</dbReference>
<dbReference type="SUPFAM" id="SSF82199">
    <property type="entry name" value="SET domain"/>
    <property type="match status" value="1"/>
</dbReference>
<dbReference type="Proteomes" id="UP001187531">
    <property type="component" value="Unassembled WGS sequence"/>
</dbReference>
<keyword evidence="3" id="KW-1185">Reference proteome</keyword>
<dbReference type="AlphaFoldDB" id="A0AA88HNW5"/>
<dbReference type="GO" id="GO:0008276">
    <property type="term" value="F:protein methyltransferase activity"/>
    <property type="evidence" value="ECO:0007669"/>
    <property type="project" value="UniProtKB-ARBA"/>
</dbReference>
<feature type="domain" description="SET" evidence="1">
    <location>
        <begin position="177"/>
        <end position="289"/>
    </location>
</feature>
<organism evidence="2 3">
    <name type="scientific">Artemia franciscana</name>
    <name type="common">Brine shrimp</name>
    <name type="synonym">Artemia sanfranciscana</name>
    <dbReference type="NCBI Taxonomy" id="6661"/>
    <lineage>
        <taxon>Eukaryota</taxon>
        <taxon>Metazoa</taxon>
        <taxon>Ecdysozoa</taxon>
        <taxon>Arthropoda</taxon>
        <taxon>Crustacea</taxon>
        <taxon>Branchiopoda</taxon>
        <taxon>Anostraca</taxon>
        <taxon>Artemiidae</taxon>
        <taxon>Artemia</taxon>
    </lineage>
</organism>
<dbReference type="InterPro" id="IPR001214">
    <property type="entry name" value="SET_dom"/>
</dbReference>
<dbReference type="PROSITE" id="PS50280">
    <property type="entry name" value="SET"/>
    <property type="match status" value="1"/>
</dbReference>
<reference evidence="2" key="1">
    <citation type="submission" date="2023-07" db="EMBL/GenBank/DDBJ databases">
        <title>Chromosome-level genome assembly of Artemia franciscana.</title>
        <authorList>
            <person name="Jo E."/>
        </authorList>
    </citation>
    <scope>NUCLEOTIDE SEQUENCE</scope>
    <source>
        <tissue evidence="2">Whole body</tissue>
    </source>
</reference>